<gene>
    <name evidence="1" type="ORF">GCM10010507_01830</name>
</gene>
<organism evidence="1 2">
    <name type="scientific">Streptomyces cinnamoneus</name>
    <name type="common">Streptoverticillium cinnamoneum</name>
    <dbReference type="NCBI Taxonomy" id="53446"/>
    <lineage>
        <taxon>Bacteria</taxon>
        <taxon>Bacillati</taxon>
        <taxon>Actinomycetota</taxon>
        <taxon>Actinomycetes</taxon>
        <taxon>Kitasatosporales</taxon>
        <taxon>Streptomycetaceae</taxon>
        <taxon>Streptomyces</taxon>
        <taxon>Streptomyces cinnamoneus group</taxon>
    </lineage>
</organism>
<reference evidence="1" key="1">
    <citation type="journal article" date="2014" name="Int. J. Syst. Evol. Microbiol.">
        <title>Complete genome sequence of Corynebacterium casei LMG S-19264T (=DSM 44701T), isolated from a smear-ripened cheese.</title>
        <authorList>
            <consortium name="US DOE Joint Genome Institute (JGI-PGF)"/>
            <person name="Walter F."/>
            <person name="Albersmeier A."/>
            <person name="Kalinowski J."/>
            <person name="Ruckert C."/>
        </authorList>
    </citation>
    <scope>NUCLEOTIDE SEQUENCE</scope>
    <source>
        <strain evidence="1">JCM 4633</strain>
    </source>
</reference>
<dbReference type="AlphaFoldDB" id="A0A918T8T5"/>
<evidence type="ECO:0000313" key="1">
    <source>
        <dbReference type="EMBL" id="GHC33096.1"/>
    </source>
</evidence>
<dbReference type="EMBL" id="BMVB01000001">
    <property type="protein sequence ID" value="GHC33096.1"/>
    <property type="molecule type" value="Genomic_DNA"/>
</dbReference>
<dbReference type="RefSeq" id="WP_190107632.1">
    <property type="nucleotide sequence ID" value="NZ_BMVB01000001.1"/>
</dbReference>
<evidence type="ECO:0000313" key="2">
    <source>
        <dbReference type="Proteomes" id="UP000646244"/>
    </source>
</evidence>
<proteinExistence type="predicted"/>
<comment type="caution">
    <text evidence="1">The sequence shown here is derived from an EMBL/GenBank/DDBJ whole genome shotgun (WGS) entry which is preliminary data.</text>
</comment>
<protein>
    <submittedName>
        <fullName evidence="1">Uncharacterized protein</fullName>
    </submittedName>
</protein>
<accession>A0A918T8T5</accession>
<name>A0A918T8T5_STRCJ</name>
<reference evidence="1" key="2">
    <citation type="submission" date="2020-09" db="EMBL/GenBank/DDBJ databases">
        <authorList>
            <person name="Sun Q."/>
            <person name="Ohkuma M."/>
        </authorList>
    </citation>
    <scope>NUCLEOTIDE SEQUENCE</scope>
    <source>
        <strain evidence="1">JCM 4633</strain>
    </source>
</reference>
<sequence length="63" mass="6941">MTSSLPRGGVVLERLLAELRAAQPGGVLAEQRHQFLDLDPDLVRDDYTRPAAIGESKDEGRRP</sequence>
<dbReference type="Proteomes" id="UP000646244">
    <property type="component" value="Unassembled WGS sequence"/>
</dbReference>